<evidence type="ECO:0000313" key="3">
    <source>
        <dbReference type="Proteomes" id="UP000294958"/>
    </source>
</evidence>
<dbReference type="InterPro" id="IPR044925">
    <property type="entry name" value="His-Me_finger_sf"/>
</dbReference>
<gene>
    <name evidence="2" type="ORF">DES43_113104</name>
</gene>
<dbReference type="InterPro" id="IPR036955">
    <property type="entry name" value="AP2/ERF_dom_sf"/>
</dbReference>
<dbReference type="AlphaFoldDB" id="A0A4V3DKJ0"/>
<protein>
    <submittedName>
        <fullName evidence="2">AP2 domain-containing protein</fullName>
    </submittedName>
</protein>
<feature type="domain" description="HNH nuclease" evidence="1">
    <location>
        <begin position="65"/>
        <end position="109"/>
    </location>
</feature>
<dbReference type="GO" id="GO:0003700">
    <property type="term" value="F:DNA-binding transcription factor activity"/>
    <property type="evidence" value="ECO:0007669"/>
    <property type="project" value="InterPro"/>
</dbReference>
<dbReference type="Gene3D" id="3.90.75.20">
    <property type="match status" value="1"/>
</dbReference>
<dbReference type="SUPFAM" id="SSF54171">
    <property type="entry name" value="DNA-binding domain"/>
    <property type="match status" value="1"/>
</dbReference>
<organism evidence="2 3">
    <name type="scientific">Aquamicrobium defluvii</name>
    <dbReference type="NCBI Taxonomy" id="69279"/>
    <lineage>
        <taxon>Bacteria</taxon>
        <taxon>Pseudomonadati</taxon>
        <taxon>Pseudomonadota</taxon>
        <taxon>Alphaproteobacteria</taxon>
        <taxon>Hyphomicrobiales</taxon>
        <taxon>Phyllobacteriaceae</taxon>
        <taxon>Aquamicrobium</taxon>
    </lineage>
</organism>
<proteinExistence type="predicted"/>
<sequence length="174" mass="19039">MAKARNTARPSLTQSRLKEVLSYDPEAGEFRWLVCTSNRAPAGSLAGSVSSALGYRLIGVDGVRYFAHRLAWLYMTGSFPAEQIDHANADRSDNRWANLRAASKADNMRNIGMRSDNSSGHTGVGWHAQTGKWRAYIAQDGRTIHLGLFDTKDAALAARNEAAAKAYGEFHIPS</sequence>
<dbReference type="Proteomes" id="UP000294958">
    <property type="component" value="Unassembled WGS sequence"/>
</dbReference>
<evidence type="ECO:0000313" key="2">
    <source>
        <dbReference type="EMBL" id="TDR34673.1"/>
    </source>
</evidence>
<dbReference type="GO" id="GO:0003677">
    <property type="term" value="F:DNA binding"/>
    <property type="evidence" value="ECO:0007669"/>
    <property type="project" value="InterPro"/>
</dbReference>
<reference evidence="2 3" key="1">
    <citation type="submission" date="2019-03" db="EMBL/GenBank/DDBJ databases">
        <title>Genomic Encyclopedia of Type Strains, Phase IV (KMG-IV): sequencing the most valuable type-strain genomes for metagenomic binning, comparative biology and taxonomic classification.</title>
        <authorList>
            <person name="Goeker M."/>
        </authorList>
    </citation>
    <scope>NUCLEOTIDE SEQUENCE [LARGE SCALE GENOMIC DNA]</scope>
    <source>
        <strain evidence="2 3">DSM 11603</strain>
    </source>
</reference>
<evidence type="ECO:0000259" key="1">
    <source>
        <dbReference type="Pfam" id="PF13392"/>
    </source>
</evidence>
<accession>A0A4V3DKJ0</accession>
<dbReference type="SUPFAM" id="SSF54060">
    <property type="entry name" value="His-Me finger endonucleases"/>
    <property type="match status" value="1"/>
</dbReference>
<name>A0A4V3DKJ0_9HYPH</name>
<keyword evidence="3" id="KW-1185">Reference proteome</keyword>
<dbReference type="EMBL" id="SNZF01000013">
    <property type="protein sequence ID" value="TDR34673.1"/>
    <property type="molecule type" value="Genomic_DNA"/>
</dbReference>
<dbReference type="Gene3D" id="3.30.730.10">
    <property type="entry name" value="AP2/ERF domain"/>
    <property type="match status" value="1"/>
</dbReference>
<comment type="caution">
    <text evidence="2">The sequence shown here is derived from an EMBL/GenBank/DDBJ whole genome shotgun (WGS) entry which is preliminary data.</text>
</comment>
<dbReference type="RefSeq" id="WP_208110837.1">
    <property type="nucleotide sequence ID" value="NZ_SNZF01000013.1"/>
</dbReference>
<dbReference type="InterPro" id="IPR016177">
    <property type="entry name" value="DNA-bd_dom_sf"/>
</dbReference>
<dbReference type="Pfam" id="PF13392">
    <property type="entry name" value="HNH_3"/>
    <property type="match status" value="1"/>
</dbReference>
<dbReference type="InterPro" id="IPR003615">
    <property type="entry name" value="HNH_nuc"/>
</dbReference>